<proteinExistence type="predicted"/>
<dbReference type="SUPFAM" id="SSF48726">
    <property type="entry name" value="Immunoglobulin"/>
    <property type="match status" value="3"/>
</dbReference>
<sequence length="373" mass="41623">MIQTLFYLSGVDGQTCSRVIYTDRSICASKGSSVDISCLFNSPESITSKFWFSPERSHQWQSPSQPEDLSEDSQFAGRVQVLESERGRSTLRITDLTESDSAQYHFKFNTTNFEWRSILPGTTLTVTVHQSDTEIVEGSSVTLTCSSDANPAANYTWYKEKQKLIQGPEGVYHFSSISSEDRGNYYCKSENQYGEINSSSLFIDLPSVSVSPSAEIVEGSSVTLTCSSDANPAANYTWYKENEDSPKASGQIFTITDFRAEHSGNYSCKAQNSRGRQNSTLQLLVVAGELLIPQHDPFLFSLVNPLRKPTPLSHVQLFLSNLQSRLDPIILVTSSVCSLSLFSSHTYTTHSFVFLYIEVFTGRPAQSWVCFYT</sequence>
<protein>
    <recommendedName>
        <fullName evidence="1">Ig-like domain-containing protein</fullName>
    </recommendedName>
</protein>
<evidence type="ECO:0000259" key="1">
    <source>
        <dbReference type="PROSITE" id="PS50835"/>
    </source>
</evidence>
<reference evidence="2" key="3">
    <citation type="submission" date="2025-09" db="UniProtKB">
        <authorList>
            <consortium name="Ensembl"/>
        </authorList>
    </citation>
    <scope>IDENTIFICATION</scope>
</reference>
<feature type="domain" description="Ig-like" evidence="1">
    <location>
        <begin position="17"/>
        <end position="104"/>
    </location>
</feature>
<dbReference type="InterPro" id="IPR003599">
    <property type="entry name" value="Ig_sub"/>
</dbReference>
<evidence type="ECO:0000313" key="3">
    <source>
        <dbReference type="Proteomes" id="UP000472265"/>
    </source>
</evidence>
<dbReference type="AlphaFoldDB" id="A0A671WUP0"/>
<dbReference type="Ensembl" id="ENSSAUT00010044901.1">
    <property type="protein sequence ID" value="ENSSAUP00010042664.1"/>
    <property type="gene ID" value="ENSSAUG00010017914.1"/>
</dbReference>
<dbReference type="InterPro" id="IPR013106">
    <property type="entry name" value="Ig_V-set"/>
</dbReference>
<accession>A0A671WUP0</accession>
<dbReference type="PANTHER" id="PTHR46013">
    <property type="entry name" value="VASCULAR CELL ADHESION MOLECULE 1"/>
    <property type="match status" value="1"/>
</dbReference>
<dbReference type="Pfam" id="PF07686">
    <property type="entry name" value="V-set"/>
    <property type="match status" value="1"/>
</dbReference>
<organism evidence="2 3">
    <name type="scientific">Sparus aurata</name>
    <name type="common">Gilthead sea bream</name>
    <dbReference type="NCBI Taxonomy" id="8175"/>
    <lineage>
        <taxon>Eukaryota</taxon>
        <taxon>Metazoa</taxon>
        <taxon>Chordata</taxon>
        <taxon>Craniata</taxon>
        <taxon>Vertebrata</taxon>
        <taxon>Euteleostomi</taxon>
        <taxon>Actinopterygii</taxon>
        <taxon>Neopterygii</taxon>
        <taxon>Teleostei</taxon>
        <taxon>Neoteleostei</taxon>
        <taxon>Acanthomorphata</taxon>
        <taxon>Eupercaria</taxon>
        <taxon>Spariformes</taxon>
        <taxon>Sparidae</taxon>
        <taxon>Sparus</taxon>
    </lineage>
</organism>
<dbReference type="InterPro" id="IPR036179">
    <property type="entry name" value="Ig-like_dom_sf"/>
</dbReference>
<dbReference type="GeneTree" id="ENSGT01010000222294"/>
<dbReference type="InterPro" id="IPR013783">
    <property type="entry name" value="Ig-like_fold"/>
</dbReference>
<dbReference type="OMA" id="MESIFCF"/>
<evidence type="ECO:0000313" key="2">
    <source>
        <dbReference type="Ensembl" id="ENSSAUP00010042664.1"/>
    </source>
</evidence>
<dbReference type="Pfam" id="PF13895">
    <property type="entry name" value="Ig_2"/>
    <property type="match status" value="2"/>
</dbReference>
<dbReference type="PANTHER" id="PTHR46013:SF4">
    <property type="entry name" value="B-CELL RECEPTOR CD22-RELATED"/>
    <property type="match status" value="1"/>
</dbReference>
<dbReference type="CDD" id="cd00096">
    <property type="entry name" value="Ig"/>
    <property type="match status" value="1"/>
</dbReference>
<dbReference type="Proteomes" id="UP000472265">
    <property type="component" value="Chromosome 1"/>
</dbReference>
<feature type="domain" description="Ig-like" evidence="1">
    <location>
        <begin position="206"/>
        <end position="282"/>
    </location>
</feature>
<feature type="domain" description="Ig-like" evidence="1">
    <location>
        <begin position="120"/>
        <end position="202"/>
    </location>
</feature>
<reference evidence="2" key="2">
    <citation type="submission" date="2025-08" db="UniProtKB">
        <authorList>
            <consortium name="Ensembl"/>
        </authorList>
    </citation>
    <scope>IDENTIFICATION</scope>
</reference>
<dbReference type="PROSITE" id="PS50835">
    <property type="entry name" value="IG_LIKE"/>
    <property type="match status" value="3"/>
</dbReference>
<dbReference type="InterPro" id="IPR007110">
    <property type="entry name" value="Ig-like_dom"/>
</dbReference>
<dbReference type="SMART" id="SM00408">
    <property type="entry name" value="IGc2"/>
    <property type="match status" value="2"/>
</dbReference>
<dbReference type="Gene3D" id="2.60.40.10">
    <property type="entry name" value="Immunoglobulins"/>
    <property type="match status" value="3"/>
</dbReference>
<dbReference type="InterPro" id="IPR003598">
    <property type="entry name" value="Ig_sub2"/>
</dbReference>
<dbReference type="SMART" id="SM00409">
    <property type="entry name" value="IG"/>
    <property type="match status" value="3"/>
</dbReference>
<name>A0A671WUP0_SPAAU</name>
<keyword evidence="3" id="KW-1185">Reference proteome</keyword>
<reference evidence="2" key="1">
    <citation type="submission" date="2021-04" db="EMBL/GenBank/DDBJ databases">
        <authorList>
            <consortium name="Wellcome Sanger Institute Data Sharing"/>
        </authorList>
    </citation>
    <scope>NUCLEOTIDE SEQUENCE [LARGE SCALE GENOMIC DNA]</scope>
</reference>